<gene>
    <name evidence="1" type="ORF">C7444_10278</name>
</gene>
<proteinExistence type="predicted"/>
<dbReference type="EMBL" id="QJJS01000002">
    <property type="protein sequence ID" value="PXW98601.1"/>
    <property type="molecule type" value="Genomic_DNA"/>
</dbReference>
<accession>A0A318H4D7</accession>
<protein>
    <submittedName>
        <fullName evidence="1">Uncharacterized protein DUF3619</fullName>
    </submittedName>
</protein>
<dbReference type="Proteomes" id="UP000247811">
    <property type="component" value="Unassembled WGS sequence"/>
</dbReference>
<sequence length="150" mass="16139">MDSEILEARFGLKVAAHLSMAAQDLPHDISERLRVARQQAVAQARSRALSTRRHPVSAEASPRLNLSGGVAGLGWQGRQGDPWWLRLVSIIPAVLLVLGLLAASEWQQQEELSAAADIDVALLGDDLPPDAYSDPGFAEFLQSPPGNSLQ</sequence>
<evidence type="ECO:0000313" key="2">
    <source>
        <dbReference type="Proteomes" id="UP000247811"/>
    </source>
</evidence>
<organism evidence="1 2">
    <name type="scientific">Sphaerotilus hippei</name>
    <dbReference type="NCBI Taxonomy" id="744406"/>
    <lineage>
        <taxon>Bacteria</taxon>
        <taxon>Pseudomonadati</taxon>
        <taxon>Pseudomonadota</taxon>
        <taxon>Betaproteobacteria</taxon>
        <taxon>Burkholderiales</taxon>
        <taxon>Sphaerotilaceae</taxon>
        <taxon>Sphaerotilus</taxon>
    </lineage>
</organism>
<dbReference type="InterPro" id="IPR022064">
    <property type="entry name" value="DUF3619"/>
</dbReference>
<reference evidence="1 2" key="1">
    <citation type="submission" date="2018-05" db="EMBL/GenBank/DDBJ databases">
        <title>Genomic Encyclopedia of Type Strains, Phase IV (KMG-IV): sequencing the most valuable type-strain genomes for metagenomic binning, comparative biology and taxonomic classification.</title>
        <authorList>
            <person name="Goeker M."/>
        </authorList>
    </citation>
    <scope>NUCLEOTIDE SEQUENCE [LARGE SCALE GENOMIC DNA]</scope>
    <source>
        <strain evidence="1 2">DSM 566</strain>
    </source>
</reference>
<dbReference type="Pfam" id="PF12279">
    <property type="entry name" value="DUF3619"/>
    <property type="match status" value="1"/>
</dbReference>
<name>A0A318H4D7_9BURK</name>
<dbReference type="RefSeq" id="WP_110399246.1">
    <property type="nucleotide sequence ID" value="NZ_QJJS01000002.1"/>
</dbReference>
<dbReference type="AlphaFoldDB" id="A0A318H4D7"/>
<comment type="caution">
    <text evidence="1">The sequence shown here is derived from an EMBL/GenBank/DDBJ whole genome shotgun (WGS) entry which is preliminary data.</text>
</comment>
<dbReference type="OrthoDB" id="8562153at2"/>
<keyword evidence="2" id="KW-1185">Reference proteome</keyword>
<evidence type="ECO:0000313" key="1">
    <source>
        <dbReference type="EMBL" id="PXW98601.1"/>
    </source>
</evidence>